<proteinExistence type="predicted"/>
<dbReference type="EMBL" id="CP152276">
    <property type="protein sequence ID" value="XAE42022.1"/>
    <property type="molecule type" value="Genomic_DNA"/>
</dbReference>
<evidence type="ECO:0000256" key="1">
    <source>
        <dbReference type="SAM" id="Phobius"/>
    </source>
</evidence>
<dbReference type="Proteomes" id="UP001449795">
    <property type="component" value="Chromosome"/>
</dbReference>
<organism evidence="2 3">
    <name type="scientific">Nguyenibacter vanlangensis</name>
    <dbReference type="NCBI Taxonomy" id="1216886"/>
    <lineage>
        <taxon>Bacteria</taxon>
        <taxon>Pseudomonadati</taxon>
        <taxon>Pseudomonadota</taxon>
        <taxon>Alphaproteobacteria</taxon>
        <taxon>Acetobacterales</taxon>
        <taxon>Acetobacteraceae</taxon>
        <taxon>Nguyenibacter</taxon>
    </lineage>
</organism>
<evidence type="ECO:0000313" key="3">
    <source>
        <dbReference type="Proteomes" id="UP001449795"/>
    </source>
</evidence>
<protein>
    <submittedName>
        <fullName evidence="2">Uncharacterized protein</fullName>
    </submittedName>
</protein>
<keyword evidence="1" id="KW-1133">Transmembrane helix</keyword>
<dbReference type="RefSeq" id="WP_342627829.1">
    <property type="nucleotide sequence ID" value="NZ_CP152276.1"/>
</dbReference>
<keyword evidence="3" id="KW-1185">Reference proteome</keyword>
<evidence type="ECO:0000313" key="2">
    <source>
        <dbReference type="EMBL" id="XAE42022.1"/>
    </source>
</evidence>
<feature type="transmembrane region" description="Helical" evidence="1">
    <location>
        <begin position="181"/>
        <end position="206"/>
    </location>
</feature>
<name>A0ABZ3D2N5_9PROT</name>
<reference evidence="2 3" key="1">
    <citation type="submission" date="2024-04" db="EMBL/GenBank/DDBJ databases">
        <title>Complete genome sequence of Nguyenibacter vanlangesis HBCM-1154, a strain capable of nitrogen fixation, IAA production, and phosphorus solubilization isolated from sugarcane soil.</title>
        <authorList>
            <person name="MY HANH P."/>
        </authorList>
    </citation>
    <scope>NUCLEOTIDE SEQUENCE [LARGE SCALE GENOMIC DNA]</scope>
    <source>
        <strain evidence="2 3">HBCM 1154</strain>
    </source>
</reference>
<keyword evidence="1" id="KW-0472">Membrane</keyword>
<accession>A0ABZ3D2N5</accession>
<sequence length="208" mass="24126">MATRRAVNIATMKEEEIEIEQERRDGGFWPPCYLNFWHHHRRIAPDAPAFMLDRQPNDFLGFHDGERGGRITVFGKPHIYSQSTLFHELWHHAESRLASRAECEIVYREVRRGDDWGSDYLDSDSERAARAFEHYASARAHGLQMAAAKKGSAQAVFQKIYEGRAHAECEKRRRRERLRPLLEWGWMLAGAGGLFGVFFVILPHLLTH</sequence>
<gene>
    <name evidence="2" type="ORF">AAC691_17370</name>
</gene>
<keyword evidence="1" id="KW-0812">Transmembrane</keyword>